<dbReference type="EMBL" id="JANPWB010000005">
    <property type="protein sequence ID" value="KAJ1190065.1"/>
    <property type="molecule type" value="Genomic_DNA"/>
</dbReference>
<name>A0AAV7UP57_PLEWA</name>
<evidence type="ECO:0000313" key="3">
    <source>
        <dbReference type="Proteomes" id="UP001066276"/>
    </source>
</evidence>
<dbReference type="Proteomes" id="UP001066276">
    <property type="component" value="Chromosome 3_1"/>
</dbReference>
<dbReference type="AlphaFoldDB" id="A0AAV7UP57"/>
<gene>
    <name evidence="2" type="ORF">NDU88_006804</name>
</gene>
<keyword evidence="3" id="KW-1185">Reference proteome</keyword>
<comment type="caution">
    <text evidence="2">The sequence shown here is derived from an EMBL/GenBank/DDBJ whole genome shotgun (WGS) entry which is preliminary data.</text>
</comment>
<organism evidence="2 3">
    <name type="scientific">Pleurodeles waltl</name>
    <name type="common">Iberian ribbed newt</name>
    <dbReference type="NCBI Taxonomy" id="8319"/>
    <lineage>
        <taxon>Eukaryota</taxon>
        <taxon>Metazoa</taxon>
        <taxon>Chordata</taxon>
        <taxon>Craniata</taxon>
        <taxon>Vertebrata</taxon>
        <taxon>Euteleostomi</taxon>
        <taxon>Amphibia</taxon>
        <taxon>Batrachia</taxon>
        <taxon>Caudata</taxon>
        <taxon>Salamandroidea</taxon>
        <taxon>Salamandridae</taxon>
        <taxon>Pleurodelinae</taxon>
        <taxon>Pleurodeles</taxon>
    </lineage>
</organism>
<evidence type="ECO:0000256" key="1">
    <source>
        <dbReference type="SAM" id="MobiDB-lite"/>
    </source>
</evidence>
<evidence type="ECO:0000313" key="2">
    <source>
        <dbReference type="EMBL" id="KAJ1190065.1"/>
    </source>
</evidence>
<reference evidence="2" key="1">
    <citation type="journal article" date="2022" name="bioRxiv">
        <title>Sequencing and chromosome-scale assembly of the giantPleurodeles waltlgenome.</title>
        <authorList>
            <person name="Brown T."/>
            <person name="Elewa A."/>
            <person name="Iarovenko S."/>
            <person name="Subramanian E."/>
            <person name="Araus A.J."/>
            <person name="Petzold A."/>
            <person name="Susuki M."/>
            <person name="Suzuki K.-i.T."/>
            <person name="Hayashi T."/>
            <person name="Toyoda A."/>
            <person name="Oliveira C."/>
            <person name="Osipova E."/>
            <person name="Leigh N.D."/>
            <person name="Simon A."/>
            <person name="Yun M.H."/>
        </authorList>
    </citation>
    <scope>NUCLEOTIDE SEQUENCE</scope>
    <source>
        <strain evidence="2">20211129_DDA</strain>
        <tissue evidence="2">Liver</tissue>
    </source>
</reference>
<sequence>MVGPRSLKKTPQSGICLRSHWRKKWTSNRRSPSQCPQLQRATPQEQPMGLSLTKEINELGNRVSGLERTGDAQGEELDSHRYEILVLQDKNAELRYQV</sequence>
<accession>A0AAV7UP57</accession>
<proteinExistence type="predicted"/>
<feature type="region of interest" description="Disordered" evidence="1">
    <location>
        <begin position="23"/>
        <end position="48"/>
    </location>
</feature>
<protein>
    <submittedName>
        <fullName evidence="2">Uncharacterized protein</fullName>
    </submittedName>
</protein>
<feature type="compositionally biased region" description="Polar residues" evidence="1">
    <location>
        <begin position="28"/>
        <end position="45"/>
    </location>
</feature>